<evidence type="ECO:0000313" key="3">
    <source>
        <dbReference type="Proteomes" id="UP000185207"/>
    </source>
</evidence>
<dbReference type="EMBL" id="FSRK01000002">
    <property type="protein sequence ID" value="SIO29062.1"/>
    <property type="molecule type" value="Genomic_DNA"/>
</dbReference>
<dbReference type="OrthoDB" id="8450910at2"/>
<evidence type="ECO:0000259" key="1">
    <source>
        <dbReference type="Pfam" id="PF13619"/>
    </source>
</evidence>
<dbReference type="RefSeq" id="WP_074235689.1">
    <property type="nucleotide sequence ID" value="NZ_FSRK01000002.1"/>
</dbReference>
<organism evidence="2 3">
    <name type="scientific">Epilithonimonas zeae</name>
    <dbReference type="NCBI Taxonomy" id="1416779"/>
    <lineage>
        <taxon>Bacteria</taxon>
        <taxon>Pseudomonadati</taxon>
        <taxon>Bacteroidota</taxon>
        <taxon>Flavobacteriia</taxon>
        <taxon>Flavobacteriales</taxon>
        <taxon>Weeksellaceae</taxon>
        <taxon>Chryseobacterium group</taxon>
        <taxon>Epilithonimonas</taxon>
    </lineage>
</organism>
<dbReference type="Pfam" id="PF13619">
    <property type="entry name" value="KTSC"/>
    <property type="match status" value="1"/>
</dbReference>
<name>A0A1N6IAM4_9FLAO</name>
<gene>
    <name evidence="2" type="ORF">SAMN05444409_2482</name>
</gene>
<proteinExistence type="predicted"/>
<dbReference type="Proteomes" id="UP000185207">
    <property type="component" value="Unassembled WGS sequence"/>
</dbReference>
<evidence type="ECO:0000313" key="2">
    <source>
        <dbReference type="EMBL" id="SIO29062.1"/>
    </source>
</evidence>
<sequence length="66" mass="7799">MPSSVINHYSYQEDKKILRIVYQSGAVYDYLNVSQKIFDEFKSAFSKGIFLNKVIKPKFKFRKISD</sequence>
<keyword evidence="3" id="KW-1185">Reference proteome</keyword>
<dbReference type="STRING" id="1416779.SAMN05444409_2482"/>
<accession>A0A1N6IAM4</accession>
<feature type="domain" description="KTSC" evidence="1">
    <location>
        <begin position="3"/>
        <end position="59"/>
    </location>
</feature>
<dbReference type="InterPro" id="IPR025309">
    <property type="entry name" value="KTSC_dom"/>
</dbReference>
<protein>
    <submittedName>
        <fullName evidence="2">KTSC domain-containing protein</fullName>
    </submittedName>
</protein>
<dbReference type="AlphaFoldDB" id="A0A1N6IAM4"/>
<reference evidence="3" key="1">
    <citation type="submission" date="2016-11" db="EMBL/GenBank/DDBJ databases">
        <authorList>
            <person name="Varghese N."/>
            <person name="Submissions S."/>
        </authorList>
    </citation>
    <scope>NUCLEOTIDE SEQUENCE [LARGE SCALE GENOMIC DNA]</scope>
    <source>
        <strain evidence="3">DSM 27623</strain>
    </source>
</reference>